<dbReference type="PANTHER" id="PTHR46051:SF8">
    <property type="entry name" value="PHOSPHATIDYLINOSITOL 3,4,5-TRISPHOSPHATE 5-PHOSPHATASE 2B"/>
    <property type="match status" value="1"/>
</dbReference>
<dbReference type="Pfam" id="PF24150">
    <property type="entry name" value="C2_SHIP1-2_first"/>
    <property type="match status" value="1"/>
</dbReference>
<dbReference type="PANTHER" id="PTHR46051">
    <property type="entry name" value="SH2 DOMAIN-CONTAINING PROTEIN"/>
    <property type="match status" value="1"/>
</dbReference>
<dbReference type="GeneTree" id="ENSGT00940000156576"/>
<evidence type="ECO:0000259" key="14">
    <source>
        <dbReference type="PROSITE" id="PS50001"/>
    </source>
</evidence>
<dbReference type="GO" id="GO:0046856">
    <property type="term" value="P:phosphatidylinositol dephosphorylation"/>
    <property type="evidence" value="ECO:0007669"/>
    <property type="project" value="InterPro"/>
</dbReference>
<dbReference type="GO" id="GO:0050776">
    <property type="term" value="P:regulation of immune response"/>
    <property type="evidence" value="ECO:0007669"/>
    <property type="project" value="TreeGrafter"/>
</dbReference>
<protein>
    <recommendedName>
        <fullName evidence="4">phosphatidylinositol-3,4,5-trisphosphate 5-phosphatase</fullName>
        <ecNumber evidence="4">3.1.3.86</ecNumber>
    </recommendedName>
</protein>
<keyword evidence="6" id="KW-0597">Phosphoprotein</keyword>
<dbReference type="GO" id="GO:0016020">
    <property type="term" value="C:membrane"/>
    <property type="evidence" value="ECO:0007669"/>
    <property type="project" value="UniProtKB-SubCell"/>
</dbReference>
<dbReference type="SUPFAM" id="SSF55550">
    <property type="entry name" value="SH2 domain"/>
    <property type="match status" value="1"/>
</dbReference>
<evidence type="ECO:0000256" key="5">
    <source>
        <dbReference type="ARBA" id="ARBA00022490"/>
    </source>
</evidence>
<organism evidence="15 16">
    <name type="scientific">Callorhinchus milii</name>
    <name type="common">Ghost shark</name>
    <dbReference type="NCBI Taxonomy" id="7868"/>
    <lineage>
        <taxon>Eukaryota</taxon>
        <taxon>Metazoa</taxon>
        <taxon>Chordata</taxon>
        <taxon>Craniata</taxon>
        <taxon>Vertebrata</taxon>
        <taxon>Chondrichthyes</taxon>
        <taxon>Holocephali</taxon>
        <taxon>Chimaeriformes</taxon>
        <taxon>Callorhinchidae</taxon>
        <taxon>Callorhinchus</taxon>
    </lineage>
</organism>
<dbReference type="SMART" id="SM00252">
    <property type="entry name" value="SH2"/>
    <property type="match status" value="1"/>
</dbReference>
<dbReference type="GO" id="GO:0005856">
    <property type="term" value="C:cytoskeleton"/>
    <property type="evidence" value="ECO:0007669"/>
    <property type="project" value="UniProtKB-SubCell"/>
</dbReference>
<dbReference type="InterPro" id="IPR057509">
    <property type="entry name" value="C2_SHIP1-2_2nd"/>
</dbReference>
<name>A0A4W3JTB7_CALMI</name>
<dbReference type="Gene3D" id="3.30.505.10">
    <property type="entry name" value="SH2 domain"/>
    <property type="match status" value="1"/>
</dbReference>
<sequence length="833" mass="94373">MPLSRPLWHHWDISRTRAEELLAKANKDGSFLVRDSESVAGAYALCLLFQKQVHTYRILQDSDNFLAVQTSQGVQVKRFSCLGDLITTYQQPNQGLVTSLLYPVEREKEREVADDCSDGEDERPALPPRPGVTGTILGSEAKTLAITQQLQQRIQDGGLSSDVVGSLSEYLRANLQQDLECVRSGSTNLRHLNSTIVNLCHNLQSEVDLVLSNMEVLMKVFDKQNSPMTPPKKQVRRAPVEGVRLGKTQKQTLILDVEAGKLHISKKSNSSPEESISYEKILQLIKYQSTPSKLQIVFEKDSQKNQQRDFIFENARKREAFCQLLQLIKNRHSNQDEPDMISVFIGTWNMGSTQPPKSSTSWLMSKGLGRTRDETTAAIPHDIYVIGTQENALSDKDWVDFLRATIKDATELDFKVVATQSLWNIKIAVLIKADHENRVSHINTSSVKTGIANTLGNKGAVGVSFLFNGTSFGFVNCHLTSGSEKVLRRNQNYLDILRLLQLGDKQLSSFDITLRFTHLFWLGDLNYRLDMDVQDILNHINKKEFEVLMSVDQLNLEREKSKVFLRFCEDEITFPPTYRYERNTRDLYAWQKFKTTGVRINVPSWCDRVLWKAYPETYIQCTSYGCTDDIVTSDHSPVFATFEVGVTSQFVSKKDPGNSSEGACIEFETIDAIVKTTSKTKFFIEIYSGCLEEFKKTAENDNQYSESHGFLRVAWSSWQLPLLVPILSDMEYLQDQHLLLTVKSTDGYESYGECCIALKSMIGSTAQQFETCLSHRGEESGFIRGKMKVCIPSERRATRERLYGRFRPHPAFPSLPLSGSLDMLSLTPTTPPL</sequence>
<dbReference type="InterPro" id="IPR000300">
    <property type="entry name" value="IPPc"/>
</dbReference>
<dbReference type="SMART" id="SM00128">
    <property type="entry name" value="IPPc"/>
    <property type="match status" value="1"/>
</dbReference>
<dbReference type="InterPro" id="IPR036860">
    <property type="entry name" value="SH2_dom_sf"/>
</dbReference>
<comment type="similarity">
    <text evidence="3">Belongs to the inositol 1,4,5-trisphosphate 5-phosphatase family.</text>
</comment>
<evidence type="ECO:0000256" key="11">
    <source>
        <dbReference type="ARBA" id="ARBA00023212"/>
    </source>
</evidence>
<feature type="domain" description="SH2" evidence="14">
    <location>
        <begin position="8"/>
        <end position="104"/>
    </location>
</feature>
<accession>A0A4W3JTB7</accession>
<dbReference type="Gene3D" id="3.60.10.10">
    <property type="entry name" value="Endonuclease/exonuclease/phosphatase"/>
    <property type="match status" value="1"/>
</dbReference>
<dbReference type="GO" id="GO:0043569">
    <property type="term" value="P:negative regulation of insulin-like growth factor receptor signaling pathway"/>
    <property type="evidence" value="ECO:0007669"/>
    <property type="project" value="TreeGrafter"/>
</dbReference>
<evidence type="ECO:0000256" key="9">
    <source>
        <dbReference type="ARBA" id="ARBA00022999"/>
    </source>
</evidence>
<dbReference type="SUPFAM" id="SSF56219">
    <property type="entry name" value="DNase I-like"/>
    <property type="match status" value="1"/>
</dbReference>
<dbReference type="Proteomes" id="UP000314986">
    <property type="component" value="Unassembled WGS sequence"/>
</dbReference>
<dbReference type="Pfam" id="PF00017">
    <property type="entry name" value="SH2"/>
    <property type="match status" value="1"/>
</dbReference>
<dbReference type="FunFam" id="3.60.10.10:FF:000005">
    <property type="entry name" value="phosphatidylinositol 3,4,5-trisphosphate 5-phosphatase 1"/>
    <property type="match status" value="1"/>
</dbReference>
<reference evidence="15" key="5">
    <citation type="submission" date="2025-09" db="UniProtKB">
        <authorList>
            <consortium name="Ensembl"/>
        </authorList>
    </citation>
    <scope>IDENTIFICATION</scope>
</reference>
<dbReference type="EC" id="3.1.3.86" evidence="4"/>
<dbReference type="GO" id="GO:0005634">
    <property type="term" value="C:nucleus"/>
    <property type="evidence" value="ECO:0007669"/>
    <property type="project" value="UniProtKB-SubCell"/>
</dbReference>
<reference evidence="16" key="2">
    <citation type="journal article" date="2007" name="PLoS Biol.">
        <title>Survey sequencing and comparative analysis of the elephant shark (Callorhinchus milii) genome.</title>
        <authorList>
            <person name="Venkatesh B."/>
            <person name="Kirkness E.F."/>
            <person name="Loh Y.H."/>
            <person name="Halpern A.L."/>
            <person name="Lee A.P."/>
            <person name="Johnson J."/>
            <person name="Dandona N."/>
            <person name="Viswanathan L.D."/>
            <person name="Tay A."/>
            <person name="Venter J.C."/>
            <person name="Strausberg R.L."/>
            <person name="Brenner S."/>
        </authorList>
    </citation>
    <scope>NUCLEOTIDE SEQUENCE [LARGE SCALE GENOMIC DNA]</scope>
</reference>
<evidence type="ECO:0000313" key="15">
    <source>
        <dbReference type="Ensembl" id="ENSCMIP00000041363.1"/>
    </source>
</evidence>
<keyword evidence="10" id="KW-0472">Membrane</keyword>
<evidence type="ECO:0000256" key="4">
    <source>
        <dbReference type="ARBA" id="ARBA00012981"/>
    </source>
</evidence>
<keyword evidence="5" id="KW-0963">Cytoplasm</keyword>
<evidence type="ECO:0000256" key="3">
    <source>
        <dbReference type="ARBA" id="ARBA00008734"/>
    </source>
</evidence>
<dbReference type="InterPro" id="IPR057510">
    <property type="entry name" value="C2_SHIP1-2_first"/>
</dbReference>
<keyword evidence="9 12" id="KW-0727">SH2 domain</keyword>
<dbReference type="InterPro" id="IPR036691">
    <property type="entry name" value="Endo/exonu/phosph_ase_sf"/>
</dbReference>
<keyword evidence="16" id="KW-1185">Reference proteome</keyword>
<dbReference type="Pfam" id="PF22669">
    <property type="entry name" value="Exo_endo_phos2"/>
    <property type="match status" value="1"/>
</dbReference>
<dbReference type="GO" id="GO:0005829">
    <property type="term" value="C:cytosol"/>
    <property type="evidence" value="ECO:0007669"/>
    <property type="project" value="UniProtKB-SubCell"/>
</dbReference>
<reference evidence="16" key="1">
    <citation type="journal article" date="2006" name="Science">
        <title>Ancient noncoding elements conserved in the human genome.</title>
        <authorList>
            <person name="Venkatesh B."/>
            <person name="Kirkness E.F."/>
            <person name="Loh Y.H."/>
            <person name="Halpern A.L."/>
            <person name="Lee A.P."/>
            <person name="Johnson J."/>
            <person name="Dandona N."/>
            <person name="Viswanathan L.D."/>
            <person name="Tay A."/>
            <person name="Venter J.C."/>
            <person name="Strausberg R.L."/>
            <person name="Brenner S."/>
        </authorList>
    </citation>
    <scope>NUCLEOTIDE SEQUENCE [LARGE SCALE GENOMIC DNA]</scope>
</reference>
<evidence type="ECO:0000256" key="10">
    <source>
        <dbReference type="ARBA" id="ARBA00023136"/>
    </source>
</evidence>
<reference evidence="16" key="3">
    <citation type="journal article" date="2014" name="Nature">
        <title>Elephant shark genome provides unique insights into gnathostome evolution.</title>
        <authorList>
            <consortium name="International Elephant Shark Genome Sequencing Consortium"/>
            <person name="Venkatesh B."/>
            <person name="Lee A.P."/>
            <person name="Ravi V."/>
            <person name="Maurya A.K."/>
            <person name="Lian M.M."/>
            <person name="Swann J.B."/>
            <person name="Ohta Y."/>
            <person name="Flajnik M.F."/>
            <person name="Sutoh Y."/>
            <person name="Kasahara M."/>
            <person name="Hoon S."/>
            <person name="Gangu V."/>
            <person name="Roy S.W."/>
            <person name="Irimia M."/>
            <person name="Korzh V."/>
            <person name="Kondrychyn I."/>
            <person name="Lim Z.W."/>
            <person name="Tay B.H."/>
            <person name="Tohari S."/>
            <person name="Kong K.W."/>
            <person name="Ho S."/>
            <person name="Lorente-Galdos B."/>
            <person name="Quilez J."/>
            <person name="Marques-Bonet T."/>
            <person name="Raney B.J."/>
            <person name="Ingham P.W."/>
            <person name="Tay A."/>
            <person name="Hillier L.W."/>
            <person name="Minx P."/>
            <person name="Boehm T."/>
            <person name="Wilson R.K."/>
            <person name="Brenner S."/>
            <person name="Warren W.C."/>
        </authorList>
    </citation>
    <scope>NUCLEOTIDE SEQUENCE [LARGE SCALE GENOMIC DNA]</scope>
</reference>
<keyword evidence="7" id="KW-0378">Hydrolase</keyword>
<evidence type="ECO:0000256" key="7">
    <source>
        <dbReference type="ARBA" id="ARBA00022801"/>
    </source>
</evidence>
<keyword evidence="8" id="KW-0391">Immunity</keyword>
<comment type="subcellular location">
    <subcellularLocation>
        <location evidence="2">Cytoplasm</location>
        <location evidence="2">Cytoskeleton</location>
    </subcellularLocation>
    <subcellularLocation>
        <location evidence="1">Membrane</location>
        <topology evidence="1">Peripheral membrane protein</topology>
    </subcellularLocation>
</comment>
<keyword evidence="11" id="KW-0206">Cytoskeleton</keyword>
<evidence type="ECO:0000256" key="2">
    <source>
        <dbReference type="ARBA" id="ARBA00004245"/>
    </source>
</evidence>
<evidence type="ECO:0000256" key="13">
    <source>
        <dbReference type="SAM" id="MobiDB-lite"/>
    </source>
</evidence>
<dbReference type="Pfam" id="PF24147">
    <property type="entry name" value="C2_SHIP1-2_2nd"/>
    <property type="match status" value="1"/>
</dbReference>
<evidence type="ECO:0000256" key="1">
    <source>
        <dbReference type="ARBA" id="ARBA00004170"/>
    </source>
</evidence>
<dbReference type="GO" id="GO:0002376">
    <property type="term" value="P:immune system process"/>
    <property type="evidence" value="ECO:0007669"/>
    <property type="project" value="UniProtKB-KW"/>
</dbReference>
<dbReference type="Ensembl" id="ENSCMIT00000041948.1">
    <property type="protein sequence ID" value="ENSCMIP00000041363.1"/>
    <property type="gene ID" value="ENSCMIG00000017200.1"/>
</dbReference>
<dbReference type="InterPro" id="IPR000980">
    <property type="entry name" value="SH2"/>
</dbReference>
<feature type="region of interest" description="Disordered" evidence="13">
    <location>
        <begin position="111"/>
        <end position="131"/>
    </location>
</feature>
<dbReference type="AlphaFoldDB" id="A0A4W3JTB7"/>
<dbReference type="PRINTS" id="PR00401">
    <property type="entry name" value="SH2DOMAIN"/>
</dbReference>
<evidence type="ECO:0000256" key="12">
    <source>
        <dbReference type="PROSITE-ProRule" id="PRU00191"/>
    </source>
</evidence>
<dbReference type="GO" id="GO:0004445">
    <property type="term" value="F:inositol-polyphosphate 5-phosphatase activity"/>
    <property type="evidence" value="ECO:0007669"/>
    <property type="project" value="TreeGrafter"/>
</dbReference>
<proteinExistence type="inferred from homology"/>
<gene>
    <name evidence="15" type="primary">inppl1a</name>
</gene>
<dbReference type="CDD" id="cd10343">
    <property type="entry name" value="SH2_SHIP"/>
    <property type="match status" value="1"/>
</dbReference>
<evidence type="ECO:0000313" key="16">
    <source>
        <dbReference type="Proteomes" id="UP000314986"/>
    </source>
</evidence>
<dbReference type="PROSITE" id="PS50001">
    <property type="entry name" value="SH2"/>
    <property type="match status" value="1"/>
</dbReference>
<dbReference type="GO" id="GO:0034485">
    <property type="term" value="F:phosphatidylinositol-3,4,5-trisphosphate 5-phosphatase activity"/>
    <property type="evidence" value="ECO:0007669"/>
    <property type="project" value="UniProtKB-EC"/>
</dbReference>
<evidence type="ECO:0000256" key="8">
    <source>
        <dbReference type="ARBA" id="ARBA00022859"/>
    </source>
</evidence>
<evidence type="ECO:0000256" key="6">
    <source>
        <dbReference type="ARBA" id="ARBA00022553"/>
    </source>
</evidence>
<reference evidence="15" key="4">
    <citation type="submission" date="2025-08" db="UniProtKB">
        <authorList>
            <consortium name="Ensembl"/>
        </authorList>
    </citation>
    <scope>IDENTIFICATION</scope>
</reference>